<reference evidence="1 2" key="1">
    <citation type="submission" date="2012-06" db="EMBL/GenBank/DDBJ databases">
        <title>Finished chromosome of genome of Chroococcidiopsis thermalis PCC 7203.</title>
        <authorList>
            <consortium name="US DOE Joint Genome Institute"/>
            <person name="Gugger M."/>
            <person name="Coursin T."/>
            <person name="Rippka R."/>
            <person name="Tandeau De Marsac N."/>
            <person name="Huntemann M."/>
            <person name="Wei C.-L."/>
            <person name="Han J."/>
            <person name="Detter J.C."/>
            <person name="Han C."/>
            <person name="Tapia R."/>
            <person name="Davenport K."/>
            <person name="Daligault H."/>
            <person name="Erkkila T."/>
            <person name="Gu W."/>
            <person name="Munk A.C.C."/>
            <person name="Teshima H."/>
            <person name="Xu Y."/>
            <person name="Chain P."/>
            <person name="Chen A."/>
            <person name="Krypides N."/>
            <person name="Mavromatis K."/>
            <person name="Markowitz V."/>
            <person name="Szeto E."/>
            <person name="Ivanova N."/>
            <person name="Mikhailova N."/>
            <person name="Ovchinnikova G."/>
            <person name="Pagani I."/>
            <person name="Pati A."/>
            <person name="Goodwin L."/>
            <person name="Peters L."/>
            <person name="Pitluck S."/>
            <person name="Woyke T."/>
            <person name="Kerfeld C."/>
        </authorList>
    </citation>
    <scope>NUCLEOTIDE SEQUENCE [LARGE SCALE GENOMIC DNA]</scope>
    <source>
        <strain evidence="1 2">PCC 7203</strain>
    </source>
</reference>
<dbReference type="AlphaFoldDB" id="K9TUA2"/>
<dbReference type="KEGG" id="cthe:Chro_0428"/>
<dbReference type="HOGENOM" id="CLU_3214155_0_0_3"/>
<dbReference type="InParanoid" id="K9TUA2"/>
<evidence type="ECO:0000313" key="1">
    <source>
        <dbReference type="EMBL" id="AFY85978.1"/>
    </source>
</evidence>
<dbReference type="EMBL" id="CP003597">
    <property type="protein sequence ID" value="AFY85978.1"/>
    <property type="molecule type" value="Genomic_DNA"/>
</dbReference>
<accession>K9TUA2</accession>
<protein>
    <submittedName>
        <fullName evidence="1">Uncharacterized protein</fullName>
    </submittedName>
</protein>
<evidence type="ECO:0000313" key="2">
    <source>
        <dbReference type="Proteomes" id="UP000010384"/>
    </source>
</evidence>
<gene>
    <name evidence="1" type="ORF">Chro_0428</name>
</gene>
<proteinExistence type="predicted"/>
<dbReference type="RefSeq" id="WP_015152529.1">
    <property type="nucleotide sequence ID" value="NC_019695.1"/>
</dbReference>
<sequence>MAFYYDHREEIDLRIAEAEAIAKAERSKNPSLLQAKLDAARNYV</sequence>
<dbReference type="Proteomes" id="UP000010384">
    <property type="component" value="Chromosome"/>
</dbReference>
<organism evidence="1 2">
    <name type="scientific">Chroococcidiopsis thermalis (strain PCC 7203)</name>
    <dbReference type="NCBI Taxonomy" id="251229"/>
    <lineage>
        <taxon>Bacteria</taxon>
        <taxon>Bacillati</taxon>
        <taxon>Cyanobacteriota</taxon>
        <taxon>Cyanophyceae</taxon>
        <taxon>Chroococcidiopsidales</taxon>
        <taxon>Chroococcidiopsidaceae</taxon>
        <taxon>Chroococcidiopsis</taxon>
    </lineage>
</organism>
<name>K9TUA2_CHRTP</name>
<keyword evidence="2" id="KW-1185">Reference proteome</keyword>